<dbReference type="SUPFAM" id="SSF53850">
    <property type="entry name" value="Periplasmic binding protein-like II"/>
    <property type="match status" value="1"/>
</dbReference>
<dbReference type="EMBL" id="JADBDY010000001">
    <property type="protein sequence ID" value="MBE1459256.1"/>
    <property type="molecule type" value="Genomic_DNA"/>
</dbReference>
<comment type="subcellular location">
    <subcellularLocation>
        <location evidence="1">Membrane</location>
        <topology evidence="1">Lipid-anchor</topology>
    </subcellularLocation>
</comment>
<evidence type="ECO:0000256" key="6">
    <source>
        <dbReference type="PIRNR" id="PIRNR002854"/>
    </source>
</evidence>
<comment type="caution">
    <text evidence="7">The sequence shown here is derived from an EMBL/GenBank/DDBJ whole genome shotgun (WGS) entry which is preliminary data.</text>
</comment>
<dbReference type="PANTHER" id="PTHR30429">
    <property type="entry name" value="D-METHIONINE-BINDING LIPOPROTEIN METQ"/>
    <property type="match status" value="1"/>
</dbReference>
<dbReference type="Proteomes" id="UP000598217">
    <property type="component" value="Unassembled WGS sequence"/>
</dbReference>
<reference evidence="7 8" key="1">
    <citation type="submission" date="2020-10" db="EMBL/GenBank/DDBJ databases">
        <title>Sequencing the genomes of 1000 actinobacteria strains.</title>
        <authorList>
            <person name="Klenk H.-P."/>
        </authorList>
    </citation>
    <scope>NUCLEOTIDE SEQUENCE [LARGE SCALE GENOMIC DNA]</scope>
    <source>
        <strain evidence="7 8">DSM 45157</strain>
    </source>
</reference>
<dbReference type="PIRSF" id="PIRSF002854">
    <property type="entry name" value="MetQ"/>
    <property type="match status" value="1"/>
</dbReference>
<comment type="similarity">
    <text evidence="6">Belongs to the nlpA lipoprotein family.</text>
</comment>
<evidence type="ECO:0000313" key="7">
    <source>
        <dbReference type="EMBL" id="MBE1459256.1"/>
    </source>
</evidence>
<dbReference type="Pfam" id="PF03180">
    <property type="entry name" value="Lipoprotein_9"/>
    <property type="match status" value="1"/>
</dbReference>
<organism evidence="7 8">
    <name type="scientific">Nocardiopsis terrae</name>
    <dbReference type="NCBI Taxonomy" id="372655"/>
    <lineage>
        <taxon>Bacteria</taxon>
        <taxon>Bacillati</taxon>
        <taxon>Actinomycetota</taxon>
        <taxon>Actinomycetes</taxon>
        <taxon>Streptosporangiales</taxon>
        <taxon>Nocardiopsidaceae</taxon>
        <taxon>Nocardiopsis</taxon>
    </lineage>
</organism>
<evidence type="ECO:0000256" key="5">
    <source>
        <dbReference type="ARBA" id="ARBA00023288"/>
    </source>
</evidence>
<proteinExistence type="inferred from homology"/>
<keyword evidence="8" id="KW-1185">Reference proteome</keyword>
<sequence length="286" mass="30381">MTGSANVLRGVAAAGAAAVLLAGCGSPSERASENGGGDDGLVTLRVGATPLPHAEILEFVNDELAAEAGLAVEVVEYTDYNQPNAALAEGELDANYYQTVPFLEEYLQGNPGADLSYVADVHLEAFGLYSEDVEDLDDLPEGADIAVPNDSSNMDRALRLLEAQDVITLAEGAEGQAAESDIEDNPLDITVTPVEAAQLPRSLQDVDAAVVNGNYALEADLPETANALAWEETEDNPYANGLVVRSEDVESEDLVRLNDLLHSPEVTDFMEERWQGIVIPVGEVRE</sequence>
<keyword evidence="4" id="KW-0564">Palmitate</keyword>
<protein>
    <recommendedName>
        <fullName evidence="6">Lipoprotein</fullName>
    </recommendedName>
</protein>
<dbReference type="PANTHER" id="PTHR30429:SF0">
    <property type="entry name" value="METHIONINE-BINDING LIPOPROTEIN METQ"/>
    <property type="match status" value="1"/>
</dbReference>
<evidence type="ECO:0000256" key="1">
    <source>
        <dbReference type="ARBA" id="ARBA00004635"/>
    </source>
</evidence>
<dbReference type="RefSeq" id="WP_191272478.1">
    <property type="nucleotide sequence ID" value="NZ_BMXJ01000005.1"/>
</dbReference>
<name>A0ABR9HJR0_9ACTN</name>
<evidence type="ECO:0000256" key="3">
    <source>
        <dbReference type="ARBA" id="ARBA00023136"/>
    </source>
</evidence>
<evidence type="ECO:0000256" key="4">
    <source>
        <dbReference type="ARBA" id="ARBA00023139"/>
    </source>
</evidence>
<accession>A0ABR9HJR0</accession>
<dbReference type="InterPro" id="IPR004872">
    <property type="entry name" value="Lipoprotein_NlpA"/>
</dbReference>
<gene>
    <name evidence="7" type="ORF">H4W79_003470</name>
</gene>
<keyword evidence="3" id="KW-0472">Membrane</keyword>
<evidence type="ECO:0000313" key="8">
    <source>
        <dbReference type="Proteomes" id="UP000598217"/>
    </source>
</evidence>
<keyword evidence="5 6" id="KW-0449">Lipoprotein</keyword>
<keyword evidence="2" id="KW-0732">Signal</keyword>
<evidence type="ECO:0000256" key="2">
    <source>
        <dbReference type="ARBA" id="ARBA00022729"/>
    </source>
</evidence>
<dbReference type="Gene3D" id="3.40.190.10">
    <property type="entry name" value="Periplasmic binding protein-like II"/>
    <property type="match status" value="2"/>
</dbReference>